<keyword evidence="1" id="KW-1133">Transmembrane helix</keyword>
<dbReference type="RefSeq" id="WP_377787819.1">
    <property type="nucleotide sequence ID" value="NZ_JBHLYQ010000013.1"/>
</dbReference>
<dbReference type="EMBL" id="JBHLYQ010000013">
    <property type="protein sequence ID" value="MFC0081014.1"/>
    <property type="molecule type" value="Genomic_DNA"/>
</dbReference>
<comment type="caution">
    <text evidence="2">The sequence shown here is derived from an EMBL/GenBank/DDBJ whole genome shotgun (WGS) entry which is preliminary data.</text>
</comment>
<reference evidence="2 3" key="1">
    <citation type="submission" date="2024-09" db="EMBL/GenBank/DDBJ databases">
        <authorList>
            <person name="Sun Q."/>
            <person name="Mori K."/>
        </authorList>
    </citation>
    <scope>NUCLEOTIDE SEQUENCE [LARGE SCALE GENOMIC DNA]</scope>
    <source>
        <strain evidence="2 3">JCM 15389</strain>
    </source>
</reference>
<organism evidence="2 3">
    <name type="scientific">Aciditerrimonas ferrireducens</name>
    <dbReference type="NCBI Taxonomy" id="667306"/>
    <lineage>
        <taxon>Bacteria</taxon>
        <taxon>Bacillati</taxon>
        <taxon>Actinomycetota</taxon>
        <taxon>Acidimicrobiia</taxon>
        <taxon>Acidimicrobiales</taxon>
        <taxon>Acidimicrobiaceae</taxon>
        <taxon>Aciditerrimonas</taxon>
    </lineage>
</organism>
<keyword evidence="3" id="KW-1185">Reference proteome</keyword>
<accession>A0ABV6C3Z4</accession>
<keyword evidence="1" id="KW-0472">Membrane</keyword>
<evidence type="ECO:0000313" key="2">
    <source>
        <dbReference type="EMBL" id="MFC0081014.1"/>
    </source>
</evidence>
<gene>
    <name evidence="2" type="ORF">ACFFRE_02425</name>
</gene>
<protein>
    <submittedName>
        <fullName evidence="2">Uncharacterized protein</fullName>
    </submittedName>
</protein>
<proteinExistence type="predicted"/>
<keyword evidence="1" id="KW-0812">Transmembrane</keyword>
<sequence>MPLGALVGSRPFPLLAGLPLVGLSPLLVVVLVVLLAVAARTGGAPALVAVEGDELRIRPRGAVRIWAFAGPLEVPLRHVLAVSWTAQPGLPPGVRTHGTALPGVCFLGTFADRSRGIRERWLTFANRPVLVLEVAAGTGFTRVVAQVADPQATCDQLQAVLARA</sequence>
<feature type="transmembrane region" description="Helical" evidence="1">
    <location>
        <begin position="12"/>
        <end position="37"/>
    </location>
</feature>
<name>A0ABV6C3Z4_9ACTN</name>
<evidence type="ECO:0000256" key="1">
    <source>
        <dbReference type="SAM" id="Phobius"/>
    </source>
</evidence>
<dbReference type="Proteomes" id="UP001589788">
    <property type="component" value="Unassembled WGS sequence"/>
</dbReference>
<evidence type="ECO:0000313" key="3">
    <source>
        <dbReference type="Proteomes" id="UP001589788"/>
    </source>
</evidence>